<accession>A0A3P6P849</accession>
<evidence type="ECO:0000313" key="2">
    <source>
        <dbReference type="EMBL" id="VDK32589.1"/>
    </source>
</evidence>
<evidence type="ECO:0000313" key="3">
    <source>
        <dbReference type="Proteomes" id="UP000281553"/>
    </source>
</evidence>
<feature type="compositionally biased region" description="Low complexity" evidence="1">
    <location>
        <begin position="221"/>
        <end position="230"/>
    </location>
</feature>
<feature type="compositionally biased region" description="Basic and acidic residues" evidence="1">
    <location>
        <begin position="118"/>
        <end position="130"/>
    </location>
</feature>
<feature type="compositionally biased region" description="Polar residues" evidence="1">
    <location>
        <begin position="85"/>
        <end position="94"/>
    </location>
</feature>
<feature type="region of interest" description="Disordered" evidence="1">
    <location>
        <begin position="85"/>
        <end position="182"/>
    </location>
</feature>
<name>A0A3P6P849_DIBLA</name>
<feature type="compositionally biased region" description="Basic and acidic residues" evidence="1">
    <location>
        <begin position="95"/>
        <end position="107"/>
    </location>
</feature>
<dbReference type="AlphaFoldDB" id="A0A3P6P849"/>
<dbReference type="Proteomes" id="UP000281553">
    <property type="component" value="Unassembled WGS sequence"/>
</dbReference>
<gene>
    <name evidence="2" type="ORF">DILT_LOCUS433</name>
</gene>
<sequence>MKITAVAISGIIHPAPGRQKIPGVQKLTQDTRAVTFGGHHQSSANRPLELLRLNLREENRLVILCNFGTQSHPLIMLQGDSTAPQMQYESSTRNSHPDYSYKTERPVNDSYAYPHAHQSSDMRRSEETRGWRIPNQTNISGSRRSYVERSRSRSPVSPVRRHSESRRDPSPASWNRGIDSSSDYISSTAAANRASYSSDMYGRKSNGSAADQDYNRGRNHAQSQRASSRSFSRVIDYGHRSGMFLHSKYTCTGAPFNTLSLLSQSF</sequence>
<evidence type="ECO:0000256" key="1">
    <source>
        <dbReference type="SAM" id="MobiDB-lite"/>
    </source>
</evidence>
<protein>
    <submittedName>
        <fullName evidence="2">Uncharacterized protein</fullName>
    </submittedName>
</protein>
<proteinExistence type="predicted"/>
<reference evidence="2 3" key="1">
    <citation type="submission" date="2018-11" db="EMBL/GenBank/DDBJ databases">
        <authorList>
            <consortium name="Pathogen Informatics"/>
        </authorList>
    </citation>
    <scope>NUCLEOTIDE SEQUENCE [LARGE SCALE GENOMIC DNA]</scope>
</reference>
<organism evidence="2 3">
    <name type="scientific">Dibothriocephalus latus</name>
    <name type="common">Fish tapeworm</name>
    <name type="synonym">Diphyllobothrium latum</name>
    <dbReference type="NCBI Taxonomy" id="60516"/>
    <lineage>
        <taxon>Eukaryota</taxon>
        <taxon>Metazoa</taxon>
        <taxon>Spiralia</taxon>
        <taxon>Lophotrochozoa</taxon>
        <taxon>Platyhelminthes</taxon>
        <taxon>Cestoda</taxon>
        <taxon>Eucestoda</taxon>
        <taxon>Diphyllobothriidea</taxon>
        <taxon>Diphyllobothriidae</taxon>
        <taxon>Dibothriocephalus</taxon>
    </lineage>
</organism>
<feature type="region of interest" description="Disordered" evidence="1">
    <location>
        <begin position="195"/>
        <end position="230"/>
    </location>
</feature>
<keyword evidence="3" id="KW-1185">Reference proteome</keyword>
<dbReference type="EMBL" id="UYRU01001810">
    <property type="protein sequence ID" value="VDK32589.1"/>
    <property type="molecule type" value="Genomic_DNA"/>
</dbReference>